<protein>
    <submittedName>
        <fullName evidence="1">3-dehydroquinate dehydratase (3-dehydroquinase)</fullName>
    </submittedName>
</protein>
<gene>
    <name evidence="1" type="primary">ARO1</name>
    <name evidence="1" type="ORF">IWW38_003163</name>
</gene>
<dbReference type="EMBL" id="JANBVB010000700">
    <property type="protein sequence ID" value="KAJ2892587.1"/>
    <property type="molecule type" value="Genomic_DNA"/>
</dbReference>
<evidence type="ECO:0000313" key="2">
    <source>
        <dbReference type="Proteomes" id="UP001139981"/>
    </source>
</evidence>
<sequence>GFIQIPTSLLAMVDSSIGGKTAVDTPAGKNLVGAFWQPKRIYMDMAVLSTLPAREFSNGMAEVIKTAAIWDATEFDVLESNSEAIRQAVLEKKGEEGGDCGGLTLATRSEGQRQLQRVIAGSARVKAYVVTHDERESGMRGLLNFGHTIGHAIEAVLSPQVLHGECVAIGCVLEAEVTRRLGHLNEVSVARLVRCLRAYGLPTTMDDPLIRARCSQAQLAELRPHRLMDIMAVDKKSVGTQKRLVVLKQLGATLEMQPTNVSDSLILEVVSAGVSVKGPRADAGDDAVVVITPPGSKSISNRALQLAALGVGTCRLRNLLHSDDTQVMLAALQAMGGCEVAWEDGGDTLVVTGGGGVLHAPDAELYLGNAGTAARFLTTTVNLIGQSGDSSATVLTGNARMKLRPCAPLVDALRANGCAIEYCEKQGSLPLRVSHQGKGFPGGRIQLSASISSQYVSSILLCAPYAQEPVRLELVGGKVISQAYIDMTIQMMAQFGCQVERVSATEYVVPLGAYRCPAEYVVESDASSATYPLAFAAITGRQCTVPNIGSESLQGDARFAVDVLGPMGCTVEQTATSTTVRGPPPGSLRALPDIDMEPMTDAFLTAAVLAAVAPGNGGVTRIRGIANQHVKECDRIQAMCDELARFGITATNHADGIDVYAGELAQEAPSVHCYDDHRVAMSFSILACAAPNGAEIRERRCVAKTWPQWWDVLARDLGAATAGADPAEEEEKVAGTGAAVPAPVIVVVGMRGAGKSTLGRAAAKALGLAFVDMDEYVESHVGMSIPAIIQADGWPAFRAHESELLAKALGEEFASGAIIACGGGVVEAAENRALLQRHAAKSAVICLTPNMDQVAEFLSRDKTRPAYAAGDAREVYERRRPLYAECSSHEMIVDTGLPGGWPQIEREFVRLAGHVAGRGDRVDLTSPSFFVSLTAPDVAEYVEDGRLDAVTAGAHAVELRADLLSACSSLASDDELVAKVHWQFALLRHASPLPVVFTVRTVAQGGAFGGSDAQRQRLLEAAIRWGAEYVDVEVDHLAPAVYAGRRQSLVIASYHDPSGTKLQWSSGCEFTAELLQQARRCGDIVKLISYARQWSDNLECMEFVRRHHSPATPLIALNMGYAGQWSRVVCPVLTPVTHPALGVKAAPGQISVQQINSARCIAGLLPEQRFALCGKPIQLSPSPAMHNVAFAELGLPHVYGLHETETADDGLRALFAAPEFGGASITIPLKQAVIPLLDCLTPAARRIGAVNT</sequence>
<feature type="non-terminal residue" evidence="1">
    <location>
        <position position="1"/>
    </location>
</feature>
<dbReference type="Proteomes" id="UP001139981">
    <property type="component" value="Unassembled WGS sequence"/>
</dbReference>
<organism evidence="1 2">
    <name type="scientific">Coemansia aciculifera</name>
    <dbReference type="NCBI Taxonomy" id="417176"/>
    <lineage>
        <taxon>Eukaryota</taxon>
        <taxon>Fungi</taxon>
        <taxon>Fungi incertae sedis</taxon>
        <taxon>Zoopagomycota</taxon>
        <taxon>Kickxellomycotina</taxon>
        <taxon>Kickxellomycetes</taxon>
        <taxon>Kickxellales</taxon>
        <taxon>Kickxellaceae</taxon>
        <taxon>Coemansia</taxon>
    </lineage>
</organism>
<name>A0ACC1M2G1_9FUNG</name>
<comment type="caution">
    <text evidence="1">The sequence shown here is derived from an EMBL/GenBank/DDBJ whole genome shotgun (WGS) entry which is preliminary data.</text>
</comment>
<keyword evidence="2" id="KW-1185">Reference proteome</keyword>
<evidence type="ECO:0000313" key="1">
    <source>
        <dbReference type="EMBL" id="KAJ2892587.1"/>
    </source>
</evidence>
<feature type="non-terminal residue" evidence="1">
    <location>
        <position position="1252"/>
    </location>
</feature>
<proteinExistence type="predicted"/>
<accession>A0ACC1M2G1</accession>
<reference evidence="1" key="1">
    <citation type="submission" date="2022-07" db="EMBL/GenBank/DDBJ databases">
        <title>Phylogenomic reconstructions and comparative analyses of Kickxellomycotina fungi.</title>
        <authorList>
            <person name="Reynolds N.K."/>
            <person name="Stajich J.E."/>
            <person name="Barry K."/>
            <person name="Grigoriev I.V."/>
            <person name="Crous P."/>
            <person name="Smith M.E."/>
        </authorList>
    </citation>
    <scope>NUCLEOTIDE SEQUENCE</scope>
    <source>
        <strain evidence="1">CBS 190363</strain>
    </source>
</reference>